<accession>A0A917V4U0</accession>
<dbReference type="SUPFAM" id="SSF53300">
    <property type="entry name" value="vWA-like"/>
    <property type="match status" value="1"/>
</dbReference>
<comment type="caution">
    <text evidence="2">The sequence shown here is derived from an EMBL/GenBank/DDBJ whole genome shotgun (WGS) entry which is preliminary data.</text>
</comment>
<dbReference type="Proteomes" id="UP000600449">
    <property type="component" value="Unassembled WGS sequence"/>
</dbReference>
<reference evidence="2 3" key="1">
    <citation type="journal article" date="2014" name="Int. J. Syst. Evol. Microbiol.">
        <title>Complete genome sequence of Corynebacterium casei LMG S-19264T (=DSM 44701T), isolated from a smear-ripened cheese.</title>
        <authorList>
            <consortium name="US DOE Joint Genome Institute (JGI-PGF)"/>
            <person name="Walter F."/>
            <person name="Albersmeier A."/>
            <person name="Kalinowski J."/>
            <person name="Ruckert C."/>
        </authorList>
    </citation>
    <scope>NUCLEOTIDE SEQUENCE [LARGE SCALE GENOMIC DNA]</scope>
    <source>
        <strain evidence="2 3">CGMCC 1.9161</strain>
    </source>
</reference>
<gene>
    <name evidence="2" type="ORF">GCM10011322_28850</name>
</gene>
<evidence type="ECO:0008006" key="4">
    <source>
        <dbReference type="Google" id="ProtNLM"/>
    </source>
</evidence>
<dbReference type="RefSeq" id="WP_244645446.1">
    <property type="nucleotide sequence ID" value="NZ_BMMF01000008.1"/>
</dbReference>
<evidence type="ECO:0000313" key="3">
    <source>
        <dbReference type="Proteomes" id="UP000600449"/>
    </source>
</evidence>
<evidence type="ECO:0000313" key="2">
    <source>
        <dbReference type="EMBL" id="GGK39924.1"/>
    </source>
</evidence>
<keyword evidence="3" id="KW-1185">Reference proteome</keyword>
<protein>
    <recommendedName>
        <fullName evidence="4">VWA domain-containing protein</fullName>
    </recommendedName>
</protein>
<proteinExistence type="predicted"/>
<evidence type="ECO:0000256" key="1">
    <source>
        <dbReference type="SAM" id="MobiDB-lite"/>
    </source>
</evidence>
<dbReference type="InterPro" id="IPR036465">
    <property type="entry name" value="vWFA_dom_sf"/>
</dbReference>
<feature type="region of interest" description="Disordered" evidence="1">
    <location>
        <begin position="1"/>
        <end position="23"/>
    </location>
</feature>
<organism evidence="2 3">
    <name type="scientific">Salinarimonas ramus</name>
    <dbReference type="NCBI Taxonomy" id="690164"/>
    <lineage>
        <taxon>Bacteria</taxon>
        <taxon>Pseudomonadati</taxon>
        <taxon>Pseudomonadota</taxon>
        <taxon>Alphaproteobacteria</taxon>
        <taxon>Hyphomicrobiales</taxon>
        <taxon>Salinarimonadaceae</taxon>
        <taxon>Salinarimonas</taxon>
    </lineage>
</organism>
<dbReference type="EMBL" id="BMMF01000008">
    <property type="protein sequence ID" value="GGK39924.1"/>
    <property type="molecule type" value="Genomic_DNA"/>
</dbReference>
<name>A0A917V4U0_9HYPH</name>
<dbReference type="AlphaFoldDB" id="A0A917V4U0"/>
<sequence>MRDGKRGNPLSKVGETRPQARAGGGAVDAFLEEARALAPAPPREGRGRLVFALDATMSRQPTWDLACGLQAQMFETTSAVGGLDVQLLYFRGLGECRASRWVGEPKALTSLMTGLEVRGGQTQIARALSHVRKEAREGRVDAFVYVGDAFEDEIDTVCARAGELGLLGVKGFVFQEGRDPNAERGLREIAKLTGGAYARFDAGAAETLAGLLRAAAAYASGGRDGLARLAAREPQARSLLADMSGGGGR</sequence>
<dbReference type="Gene3D" id="3.40.50.410">
    <property type="entry name" value="von Willebrand factor, type A domain"/>
    <property type="match status" value="1"/>
</dbReference>